<proteinExistence type="predicted"/>
<feature type="transmembrane region" description="Helical" evidence="2">
    <location>
        <begin position="87"/>
        <end position="109"/>
    </location>
</feature>
<feature type="region of interest" description="Disordered" evidence="1">
    <location>
        <begin position="1"/>
        <end position="23"/>
    </location>
</feature>
<name>A0A5C5BCH3_9MICO</name>
<reference evidence="3 4" key="1">
    <citation type="submission" date="2019-06" db="EMBL/GenBank/DDBJ databases">
        <title>Draft genome sequence of Miniimonas arenae KCTC 19750T isolated from sea sand.</title>
        <authorList>
            <person name="Park S.-J."/>
        </authorList>
    </citation>
    <scope>NUCLEOTIDE SEQUENCE [LARGE SCALE GENOMIC DNA]</scope>
    <source>
        <strain evidence="3 4">KCTC 19750</strain>
    </source>
</reference>
<dbReference type="EMBL" id="VENP01000039">
    <property type="protein sequence ID" value="TNU73596.1"/>
    <property type="molecule type" value="Genomic_DNA"/>
</dbReference>
<evidence type="ECO:0000313" key="4">
    <source>
        <dbReference type="Proteomes" id="UP000313849"/>
    </source>
</evidence>
<comment type="caution">
    <text evidence="3">The sequence shown here is derived from an EMBL/GenBank/DDBJ whole genome shotgun (WGS) entry which is preliminary data.</text>
</comment>
<dbReference type="OrthoDB" id="3683589at2"/>
<feature type="transmembrane region" description="Helical" evidence="2">
    <location>
        <begin position="39"/>
        <end position="66"/>
    </location>
</feature>
<keyword evidence="4" id="KW-1185">Reference proteome</keyword>
<sequence>MTSTGRPGPGGGARRRQGRPVEDMRRFGGGGVATFGEMIVVGLVVTALSLPVITAVPALAAGVHHLEQHLTDRADAMRDLLRSAWQAIRTGWWVGLLTAVVAFLLALNLSAALQRLVPGGVVLAGATAIIAVALGVWVCRAAALWRPGARWGDLLTRGRELAVADPVGSAYVIVAFGVSAVVVWMLPPLVVLTPGMIAIALVAGQLRLARRGEPTG</sequence>
<organism evidence="3 4">
    <name type="scientific">Miniimonas arenae</name>
    <dbReference type="NCBI Taxonomy" id="676201"/>
    <lineage>
        <taxon>Bacteria</taxon>
        <taxon>Bacillati</taxon>
        <taxon>Actinomycetota</taxon>
        <taxon>Actinomycetes</taxon>
        <taxon>Micrococcales</taxon>
        <taxon>Beutenbergiaceae</taxon>
        <taxon>Miniimonas</taxon>
    </lineage>
</organism>
<gene>
    <name evidence="3" type="ORF">FH969_10525</name>
</gene>
<keyword evidence="2" id="KW-0812">Transmembrane</keyword>
<keyword evidence="2" id="KW-0472">Membrane</keyword>
<protein>
    <recommendedName>
        <fullName evidence="5">Poxvirus protein I5</fullName>
    </recommendedName>
</protein>
<dbReference type="RefSeq" id="WP_139987204.1">
    <property type="nucleotide sequence ID" value="NZ_VENP01000039.1"/>
</dbReference>
<feature type="transmembrane region" description="Helical" evidence="2">
    <location>
        <begin position="191"/>
        <end position="209"/>
    </location>
</feature>
<evidence type="ECO:0000256" key="2">
    <source>
        <dbReference type="SAM" id="Phobius"/>
    </source>
</evidence>
<keyword evidence="2" id="KW-1133">Transmembrane helix</keyword>
<evidence type="ECO:0008006" key="5">
    <source>
        <dbReference type="Google" id="ProtNLM"/>
    </source>
</evidence>
<feature type="transmembrane region" description="Helical" evidence="2">
    <location>
        <begin position="121"/>
        <end position="145"/>
    </location>
</feature>
<evidence type="ECO:0000256" key="1">
    <source>
        <dbReference type="SAM" id="MobiDB-lite"/>
    </source>
</evidence>
<dbReference type="AlphaFoldDB" id="A0A5C5BCH3"/>
<evidence type="ECO:0000313" key="3">
    <source>
        <dbReference type="EMBL" id="TNU73596.1"/>
    </source>
</evidence>
<accession>A0A5C5BCH3</accession>
<dbReference type="Proteomes" id="UP000313849">
    <property type="component" value="Unassembled WGS sequence"/>
</dbReference>